<dbReference type="Pfam" id="PF01471">
    <property type="entry name" value="PG_binding_1"/>
    <property type="match status" value="1"/>
</dbReference>
<evidence type="ECO:0000259" key="2">
    <source>
        <dbReference type="Pfam" id="PF01471"/>
    </source>
</evidence>
<dbReference type="RefSeq" id="WP_161802674.1">
    <property type="nucleotide sequence ID" value="NZ_JMTK01000001.1"/>
</dbReference>
<dbReference type="InterPro" id="IPR002477">
    <property type="entry name" value="Peptidoglycan-bd-like"/>
</dbReference>
<organism evidence="3 4">
    <name type="scientific">Candidatus Liberibacter solanacearum</name>
    <dbReference type="NCBI Taxonomy" id="556287"/>
    <lineage>
        <taxon>Bacteria</taxon>
        <taxon>Pseudomonadati</taxon>
        <taxon>Pseudomonadota</taxon>
        <taxon>Alphaproteobacteria</taxon>
        <taxon>Hyphomicrobiales</taxon>
        <taxon>Rhizobiaceae</taxon>
        <taxon>Liberibacter</taxon>
    </lineage>
</organism>
<protein>
    <submittedName>
        <fullName evidence="3">Putative Peptidoglycan-binding protein</fullName>
    </submittedName>
</protein>
<accession>A0A0F4VN44</accession>
<gene>
    <name evidence="3" type="ORF">DJ66_0290</name>
</gene>
<evidence type="ECO:0000256" key="1">
    <source>
        <dbReference type="SAM" id="Phobius"/>
    </source>
</evidence>
<keyword evidence="1" id="KW-0812">Transmembrane</keyword>
<dbReference type="AlphaFoldDB" id="A0A0F4VN44"/>
<sequence length="201" mass="23419">MFAKKYEISFLSLCSKIIWILGKIISRHPTFVLMMIGYIVIFLWILFNALWNQKGKHPSPIFTTRHSQSNRIILGSNHNSKDFFQEKSMTFKVKRMGDRYDTILLHDSSSVEKNKKLLKKIQKKLQQYGFYYGLCDGVLNAQTIESIYFFQRIRNIPVDGIPNDSLLNTLRSMDQDEFPKKSSPHSSSNDFIASLIKNSRL</sequence>
<evidence type="ECO:0000313" key="4">
    <source>
        <dbReference type="Proteomes" id="UP000033731"/>
    </source>
</evidence>
<keyword evidence="4" id="KW-1185">Reference proteome</keyword>
<dbReference type="InterPro" id="IPR036366">
    <property type="entry name" value="PGBDSf"/>
</dbReference>
<feature type="transmembrane region" description="Helical" evidence="1">
    <location>
        <begin position="31"/>
        <end position="51"/>
    </location>
</feature>
<dbReference type="Proteomes" id="UP000033731">
    <property type="component" value="Unassembled WGS sequence"/>
</dbReference>
<dbReference type="PATRIC" id="fig|556287.9.peg.304"/>
<dbReference type="Gene3D" id="1.10.101.10">
    <property type="entry name" value="PGBD-like superfamily/PGBD"/>
    <property type="match status" value="1"/>
</dbReference>
<proteinExistence type="predicted"/>
<name>A0A0F4VN44_9HYPH</name>
<feature type="domain" description="Peptidoglycan binding-like" evidence="2">
    <location>
        <begin position="118"/>
        <end position="170"/>
    </location>
</feature>
<evidence type="ECO:0000313" key="3">
    <source>
        <dbReference type="EMBL" id="KJZ82680.1"/>
    </source>
</evidence>
<reference evidence="3 4" key="1">
    <citation type="journal article" date="2015" name="Phytopathology">
        <title>Genomes of Candidatus Liberibacter solanacearum haplotype A from New Zealand and the USA suggest significant genome plasticity in the species.</title>
        <authorList>
            <person name="Thompson S.M."/>
            <person name="Johnson C.P."/>
            <person name="Lu A.Y."/>
            <person name="Frampton R.A."/>
            <person name="Sullivan K.L."/>
            <person name="Fiers M.W."/>
            <person name="Crowhurst R.N."/>
            <person name="Pitman A.R."/>
            <person name="Scott I."/>
            <person name="Gudmestad N.C."/>
            <person name="Smith G.R."/>
        </authorList>
    </citation>
    <scope>NUCLEOTIDE SEQUENCE [LARGE SCALE GENOMIC DNA]</scope>
    <source>
        <strain evidence="3 4">LsoNZ1</strain>
    </source>
</reference>
<dbReference type="SUPFAM" id="SSF47090">
    <property type="entry name" value="PGBD-like"/>
    <property type="match status" value="1"/>
</dbReference>
<dbReference type="EMBL" id="JMTK01000001">
    <property type="protein sequence ID" value="KJZ82680.1"/>
    <property type="molecule type" value="Genomic_DNA"/>
</dbReference>
<dbReference type="InterPro" id="IPR036365">
    <property type="entry name" value="PGBD-like_sf"/>
</dbReference>
<keyword evidence="1" id="KW-1133">Transmembrane helix</keyword>
<keyword evidence="1" id="KW-0472">Membrane</keyword>
<comment type="caution">
    <text evidence="3">The sequence shown here is derived from an EMBL/GenBank/DDBJ whole genome shotgun (WGS) entry which is preliminary data.</text>
</comment>